<dbReference type="PANTHER" id="PTHR34984">
    <property type="entry name" value="CARBON STORAGE REGULATOR"/>
    <property type="match status" value="1"/>
</dbReference>
<organism evidence="5 6">
    <name type="scientific">Blastopirellula marina</name>
    <dbReference type="NCBI Taxonomy" id="124"/>
    <lineage>
        <taxon>Bacteria</taxon>
        <taxon>Pseudomonadati</taxon>
        <taxon>Planctomycetota</taxon>
        <taxon>Planctomycetia</taxon>
        <taxon>Pirellulales</taxon>
        <taxon>Pirellulaceae</taxon>
        <taxon>Blastopirellula</taxon>
    </lineage>
</organism>
<dbReference type="EMBL" id="PUIA01000001">
    <property type="protein sequence ID" value="PQO41833.1"/>
    <property type="molecule type" value="Genomic_DNA"/>
</dbReference>
<dbReference type="OrthoDB" id="289081at2"/>
<gene>
    <name evidence="4" type="primary">csrA</name>
    <name evidence="5" type="ORF">C5Y96_00225</name>
</gene>
<evidence type="ECO:0000256" key="1">
    <source>
        <dbReference type="ARBA" id="ARBA00022490"/>
    </source>
</evidence>
<evidence type="ECO:0000313" key="5">
    <source>
        <dbReference type="EMBL" id="PQO41833.1"/>
    </source>
</evidence>
<accession>A0A2S8GBM7</accession>
<dbReference type="Gene3D" id="2.60.40.4380">
    <property type="entry name" value="Translational regulator CsrA"/>
    <property type="match status" value="1"/>
</dbReference>
<name>A0A2S8GBM7_9BACT</name>
<comment type="similarity">
    <text evidence="4">Belongs to the CsrA/RsmA family.</text>
</comment>
<evidence type="ECO:0000313" key="6">
    <source>
        <dbReference type="Proteomes" id="UP000240009"/>
    </source>
</evidence>
<dbReference type="GO" id="GO:0044781">
    <property type="term" value="P:bacterial-type flagellum organization"/>
    <property type="evidence" value="ECO:0007669"/>
    <property type="project" value="UniProtKB-KW"/>
</dbReference>
<proteinExistence type="inferred from homology"/>
<dbReference type="GO" id="GO:0006109">
    <property type="term" value="P:regulation of carbohydrate metabolic process"/>
    <property type="evidence" value="ECO:0007669"/>
    <property type="project" value="InterPro"/>
</dbReference>
<dbReference type="RefSeq" id="WP_105349540.1">
    <property type="nucleotide sequence ID" value="NZ_PUIA01000001.1"/>
</dbReference>
<dbReference type="GO" id="GO:0045947">
    <property type="term" value="P:negative regulation of translational initiation"/>
    <property type="evidence" value="ECO:0007669"/>
    <property type="project" value="UniProtKB-UniRule"/>
</dbReference>
<dbReference type="GO" id="GO:0048027">
    <property type="term" value="F:mRNA 5'-UTR binding"/>
    <property type="evidence" value="ECO:0007669"/>
    <property type="project" value="UniProtKB-UniRule"/>
</dbReference>
<dbReference type="InterPro" id="IPR036107">
    <property type="entry name" value="CsrA_sf"/>
</dbReference>
<keyword evidence="3 4" id="KW-0694">RNA-binding</keyword>
<dbReference type="HAMAP" id="MF_00167">
    <property type="entry name" value="CsrA"/>
    <property type="match status" value="1"/>
</dbReference>
<protein>
    <recommendedName>
        <fullName evidence="4">Translational regulator CsrA</fullName>
    </recommendedName>
</protein>
<dbReference type="GO" id="GO:1902208">
    <property type="term" value="P:regulation of bacterial-type flagellum assembly"/>
    <property type="evidence" value="ECO:0007669"/>
    <property type="project" value="UniProtKB-UniRule"/>
</dbReference>
<dbReference type="Proteomes" id="UP000240009">
    <property type="component" value="Unassembled WGS sequence"/>
</dbReference>
<dbReference type="GO" id="GO:0005829">
    <property type="term" value="C:cytosol"/>
    <property type="evidence" value="ECO:0007669"/>
    <property type="project" value="TreeGrafter"/>
</dbReference>
<sequence length="81" mass="9173">MLVLSRKEGEKLRLGEEILITVVKVGADKVRLGIQAPSNLLILRDELELHDQIEAEDEERITLVFTQEINQPVVKPMRIAA</sequence>
<keyword evidence="1 4" id="KW-0963">Cytoplasm</keyword>
<comment type="function">
    <text evidence="4">A translational regulator that binds mRNA to regulate translation initiation and/or mRNA stability. Usually binds in the 5'-UTR at or near the Shine-Dalgarno sequence preventing ribosome-binding, thus repressing translation. Its main target seems to be the major flagellin gene, while its function is anatagonized by FliW.</text>
</comment>
<dbReference type="GO" id="GO:0006402">
    <property type="term" value="P:mRNA catabolic process"/>
    <property type="evidence" value="ECO:0007669"/>
    <property type="project" value="InterPro"/>
</dbReference>
<dbReference type="AlphaFoldDB" id="A0A2S8GBM7"/>
<dbReference type="PANTHER" id="PTHR34984:SF1">
    <property type="entry name" value="CARBON STORAGE REGULATOR"/>
    <property type="match status" value="1"/>
</dbReference>
<evidence type="ECO:0000256" key="2">
    <source>
        <dbReference type="ARBA" id="ARBA00022845"/>
    </source>
</evidence>
<keyword evidence="2 4" id="KW-0810">Translation regulation</keyword>
<keyword evidence="4" id="KW-1005">Bacterial flagellum biogenesis</keyword>
<comment type="subunit">
    <text evidence="4">Homodimer; the beta-strands of each monomer intercalate to form a hydrophobic core, while the alpha-helices form wings that extend away from the core.</text>
</comment>
<dbReference type="Pfam" id="PF02599">
    <property type="entry name" value="CsrA"/>
    <property type="match status" value="1"/>
</dbReference>
<keyword evidence="4" id="KW-0678">Repressor</keyword>
<comment type="caution">
    <text evidence="5">The sequence shown here is derived from an EMBL/GenBank/DDBJ whole genome shotgun (WGS) entry which is preliminary data.</text>
</comment>
<evidence type="ECO:0000256" key="3">
    <source>
        <dbReference type="ARBA" id="ARBA00022884"/>
    </source>
</evidence>
<evidence type="ECO:0000256" key="4">
    <source>
        <dbReference type="HAMAP-Rule" id="MF_00167"/>
    </source>
</evidence>
<dbReference type="SUPFAM" id="SSF117130">
    <property type="entry name" value="CsrA-like"/>
    <property type="match status" value="1"/>
</dbReference>
<comment type="subcellular location">
    <subcellularLocation>
        <location evidence="4">Cytoplasm</location>
    </subcellularLocation>
</comment>
<reference evidence="5 6" key="1">
    <citation type="submission" date="2018-02" db="EMBL/GenBank/DDBJ databases">
        <title>Comparative genomes isolates from brazilian mangrove.</title>
        <authorList>
            <person name="Araujo J.E."/>
            <person name="Taketani R.G."/>
            <person name="Silva M.C.P."/>
            <person name="Loureco M.V."/>
            <person name="Andreote F.D."/>
        </authorList>
    </citation>
    <scope>NUCLEOTIDE SEQUENCE [LARGE SCALE GENOMIC DNA]</scope>
    <source>
        <strain evidence="5 6">HEX-2 MGV</strain>
    </source>
</reference>
<dbReference type="InterPro" id="IPR003751">
    <property type="entry name" value="CsrA"/>
</dbReference>